<accession>A0A6A4SAS3</accession>
<organism evidence="2 3">
    <name type="scientific">Scophthalmus maximus</name>
    <name type="common">Turbot</name>
    <name type="synonym">Psetta maxima</name>
    <dbReference type="NCBI Taxonomy" id="52904"/>
    <lineage>
        <taxon>Eukaryota</taxon>
        <taxon>Metazoa</taxon>
        <taxon>Chordata</taxon>
        <taxon>Craniata</taxon>
        <taxon>Vertebrata</taxon>
        <taxon>Euteleostomi</taxon>
        <taxon>Actinopterygii</taxon>
        <taxon>Neopterygii</taxon>
        <taxon>Teleostei</taxon>
        <taxon>Neoteleostei</taxon>
        <taxon>Acanthomorphata</taxon>
        <taxon>Carangaria</taxon>
        <taxon>Pleuronectiformes</taxon>
        <taxon>Pleuronectoidei</taxon>
        <taxon>Scophthalmidae</taxon>
        <taxon>Scophthalmus</taxon>
    </lineage>
</organism>
<feature type="region of interest" description="Disordered" evidence="1">
    <location>
        <begin position="57"/>
        <end position="78"/>
    </location>
</feature>
<comment type="caution">
    <text evidence="2">The sequence shown here is derived from an EMBL/GenBank/DDBJ whole genome shotgun (WGS) entry which is preliminary data.</text>
</comment>
<name>A0A6A4SAS3_SCOMX</name>
<protein>
    <submittedName>
        <fullName evidence="2">Uncharacterized protein</fullName>
    </submittedName>
</protein>
<dbReference type="Proteomes" id="UP000438429">
    <property type="component" value="Unassembled WGS sequence"/>
</dbReference>
<evidence type="ECO:0000313" key="3">
    <source>
        <dbReference type="Proteomes" id="UP000438429"/>
    </source>
</evidence>
<evidence type="ECO:0000256" key="1">
    <source>
        <dbReference type="SAM" id="MobiDB-lite"/>
    </source>
</evidence>
<reference evidence="2 3" key="1">
    <citation type="submission" date="2019-06" db="EMBL/GenBank/DDBJ databases">
        <title>Draft genomes of female and male turbot (Scophthalmus maximus).</title>
        <authorList>
            <person name="Xu H."/>
            <person name="Xu X.-W."/>
            <person name="Shao C."/>
            <person name="Chen S."/>
        </authorList>
    </citation>
    <scope>NUCLEOTIDE SEQUENCE [LARGE SCALE GENOMIC DNA]</scope>
    <source>
        <strain evidence="2">Ysfricsl-2016a</strain>
        <tissue evidence="2">Blood</tissue>
    </source>
</reference>
<dbReference type="EMBL" id="VEVO01000014">
    <property type="protein sequence ID" value="KAF0031323.1"/>
    <property type="molecule type" value="Genomic_DNA"/>
</dbReference>
<evidence type="ECO:0000313" key="2">
    <source>
        <dbReference type="EMBL" id="KAF0031323.1"/>
    </source>
</evidence>
<sequence length="91" mass="10150">MDGDVHCGNDQLATEEREINAKTQCLCILRLNVHLSEKSKVDVEKLTERCHRKSTFQQRLHSSHGEKNPDGAAGDTHHHVCSCSCAAQHFA</sequence>
<gene>
    <name evidence="2" type="ORF">F2P81_015878</name>
</gene>
<dbReference type="AlphaFoldDB" id="A0A6A4SAS3"/>
<proteinExistence type="predicted"/>